<dbReference type="Proteomes" id="UP000235392">
    <property type="component" value="Unassembled WGS sequence"/>
</dbReference>
<protein>
    <submittedName>
        <fullName evidence="1">Uncharacterized protein</fullName>
    </submittedName>
</protein>
<organism evidence="1 2">
    <name type="scientific">Puccinia coronata f. sp. avenae</name>
    <dbReference type="NCBI Taxonomy" id="200324"/>
    <lineage>
        <taxon>Eukaryota</taxon>
        <taxon>Fungi</taxon>
        <taxon>Dikarya</taxon>
        <taxon>Basidiomycota</taxon>
        <taxon>Pucciniomycotina</taxon>
        <taxon>Pucciniomycetes</taxon>
        <taxon>Pucciniales</taxon>
        <taxon>Pucciniaceae</taxon>
        <taxon>Puccinia</taxon>
    </lineage>
</organism>
<gene>
    <name evidence="1" type="ORF">PCASD_24604</name>
</gene>
<dbReference type="AlphaFoldDB" id="A0A2N5TNF0"/>
<dbReference type="EMBL" id="PGCI01000429">
    <property type="protein sequence ID" value="PLW27029.1"/>
    <property type="molecule type" value="Genomic_DNA"/>
</dbReference>
<accession>A0A2N5TNF0</accession>
<evidence type="ECO:0000313" key="2">
    <source>
        <dbReference type="Proteomes" id="UP000235392"/>
    </source>
</evidence>
<evidence type="ECO:0000313" key="1">
    <source>
        <dbReference type="EMBL" id="PLW27029.1"/>
    </source>
</evidence>
<sequence length="55" mass="6318">MFLHGQLYVALSRTSNVDNLMMVAKISESKQLFSVVHKSIFEDVMDVDKEPECKE</sequence>
<comment type="caution">
    <text evidence="1">The sequence shown here is derived from an EMBL/GenBank/DDBJ whole genome shotgun (WGS) entry which is preliminary data.</text>
</comment>
<proteinExistence type="predicted"/>
<name>A0A2N5TNF0_9BASI</name>
<reference evidence="1 2" key="1">
    <citation type="submission" date="2017-11" db="EMBL/GenBank/DDBJ databases">
        <title>De novo assembly and phasing of dikaryotic genomes from two isolates of Puccinia coronata f. sp. avenae, the causal agent of oat crown rust.</title>
        <authorList>
            <person name="Miller M.E."/>
            <person name="Zhang Y."/>
            <person name="Omidvar V."/>
            <person name="Sperschneider J."/>
            <person name="Schwessinger B."/>
            <person name="Raley C."/>
            <person name="Palmer J.M."/>
            <person name="Garnica D."/>
            <person name="Upadhyaya N."/>
            <person name="Rathjen J."/>
            <person name="Taylor J.M."/>
            <person name="Park R.F."/>
            <person name="Dodds P.N."/>
            <person name="Hirsch C.D."/>
            <person name="Kianian S.F."/>
            <person name="Figueroa M."/>
        </authorList>
    </citation>
    <scope>NUCLEOTIDE SEQUENCE [LARGE SCALE GENOMIC DNA]</scope>
    <source>
        <strain evidence="1">12SD80</strain>
    </source>
</reference>